<comment type="subcellular location">
    <subcellularLocation>
        <location evidence="1">Membrane</location>
    </subcellularLocation>
</comment>
<dbReference type="Gene3D" id="2.40.160.50">
    <property type="entry name" value="membrane protein fhac: a member of the omp85/tpsb transporter family"/>
    <property type="match status" value="1"/>
</dbReference>
<evidence type="ECO:0000256" key="4">
    <source>
        <dbReference type="ARBA" id="ARBA00023098"/>
    </source>
</evidence>
<evidence type="ECO:0000256" key="5">
    <source>
        <dbReference type="ARBA" id="ARBA00023136"/>
    </source>
</evidence>
<feature type="active site" description="Proton acceptor" evidence="6">
    <location>
        <position position="192"/>
    </location>
</feature>
<dbReference type="EMBL" id="LVWG01000036">
    <property type="protein sequence ID" value="KZK73547.1"/>
    <property type="molecule type" value="Genomic_DNA"/>
</dbReference>
<keyword evidence="2 6" id="KW-0378">Hydrolase</keyword>
<feature type="short sequence motif" description="GXGXXG" evidence="6">
    <location>
        <begin position="14"/>
        <end position="19"/>
    </location>
</feature>
<keyword evidence="3 6" id="KW-0442">Lipid degradation</keyword>
<feature type="active site" description="Nucleophile" evidence="6">
    <location>
        <position position="43"/>
    </location>
</feature>
<gene>
    <name evidence="8" type="ORF">A3K90_02015</name>
</gene>
<dbReference type="SUPFAM" id="SSF52151">
    <property type="entry name" value="FabD/lysophospholipase-like"/>
    <property type="match status" value="1"/>
</dbReference>
<dbReference type="GO" id="GO:0016787">
    <property type="term" value="F:hydrolase activity"/>
    <property type="evidence" value="ECO:0007669"/>
    <property type="project" value="UniProtKB-UniRule"/>
</dbReference>
<evidence type="ECO:0000313" key="8">
    <source>
        <dbReference type="EMBL" id="KZK73547.1"/>
    </source>
</evidence>
<dbReference type="Gene3D" id="3.40.1090.10">
    <property type="entry name" value="Cytosolic phospholipase A2 catalytic domain"/>
    <property type="match status" value="2"/>
</dbReference>
<dbReference type="Pfam" id="PF01103">
    <property type="entry name" value="Omp85"/>
    <property type="match status" value="1"/>
</dbReference>
<evidence type="ECO:0000259" key="7">
    <source>
        <dbReference type="PROSITE" id="PS51635"/>
    </source>
</evidence>
<evidence type="ECO:0000313" key="9">
    <source>
        <dbReference type="Proteomes" id="UP000076481"/>
    </source>
</evidence>
<organism evidence="8 9">
    <name type="scientific">Pelodictyon luteolum</name>
    <dbReference type="NCBI Taxonomy" id="1100"/>
    <lineage>
        <taxon>Bacteria</taxon>
        <taxon>Pseudomonadati</taxon>
        <taxon>Chlorobiota</taxon>
        <taxon>Chlorobiia</taxon>
        <taxon>Chlorobiales</taxon>
        <taxon>Chlorobiaceae</taxon>
        <taxon>Chlorobium/Pelodictyon group</taxon>
        <taxon>Pelodictyon</taxon>
    </lineage>
</organism>
<accession>A0A165L405</accession>
<dbReference type="GO" id="GO:0019867">
    <property type="term" value="C:outer membrane"/>
    <property type="evidence" value="ECO:0007669"/>
    <property type="project" value="InterPro"/>
</dbReference>
<dbReference type="PANTHER" id="PTHR14226">
    <property type="entry name" value="NEUROPATHY TARGET ESTERASE/SWISS CHEESE D.MELANOGASTER"/>
    <property type="match status" value="1"/>
</dbReference>
<comment type="caution">
    <text evidence="8">The sequence shown here is derived from an EMBL/GenBank/DDBJ whole genome shotgun (WGS) entry which is preliminary data.</text>
</comment>
<evidence type="ECO:0000256" key="3">
    <source>
        <dbReference type="ARBA" id="ARBA00022963"/>
    </source>
</evidence>
<name>A0A165L405_PELLU</name>
<keyword evidence="5" id="KW-0472">Membrane</keyword>
<dbReference type="AlphaFoldDB" id="A0A165L405"/>
<dbReference type="CDD" id="cd07205">
    <property type="entry name" value="Pat_PNPLA6_PNPLA7_NTE1_like"/>
    <property type="match status" value="1"/>
</dbReference>
<protein>
    <submittedName>
        <fullName evidence="8">Patatin</fullName>
    </submittedName>
</protein>
<dbReference type="InterPro" id="IPR002641">
    <property type="entry name" value="PNPLA_dom"/>
</dbReference>
<dbReference type="Proteomes" id="UP000076481">
    <property type="component" value="Unassembled WGS sequence"/>
</dbReference>
<dbReference type="PROSITE" id="PS51635">
    <property type="entry name" value="PNPLA"/>
    <property type="match status" value="1"/>
</dbReference>
<dbReference type="InterPro" id="IPR016035">
    <property type="entry name" value="Acyl_Trfase/lysoPLipase"/>
</dbReference>
<feature type="domain" description="PNPLA" evidence="7">
    <location>
        <begin position="10"/>
        <end position="205"/>
    </location>
</feature>
<evidence type="ECO:0000256" key="1">
    <source>
        <dbReference type="ARBA" id="ARBA00004370"/>
    </source>
</evidence>
<proteinExistence type="predicted"/>
<feature type="short sequence motif" description="GXSXG" evidence="6">
    <location>
        <begin position="41"/>
        <end position="45"/>
    </location>
</feature>
<evidence type="ECO:0000256" key="2">
    <source>
        <dbReference type="ARBA" id="ARBA00022801"/>
    </source>
</evidence>
<reference evidence="8 9" key="1">
    <citation type="submission" date="2016-03" db="EMBL/GenBank/DDBJ databases">
        <title>Speciation and ecological success in dimly lit waters: horizontal gene transfer in a green sulfur bacteria bloom unveiled by metagenomic assembly.</title>
        <authorList>
            <person name="Llorens-Mares T."/>
            <person name="Liu Z."/>
            <person name="Allen L.Z."/>
            <person name="Rusch D.B."/>
            <person name="Craig M.T."/>
            <person name="Dupont C.L."/>
            <person name="Bryant D.A."/>
            <person name="Casamayor E.O."/>
        </authorList>
    </citation>
    <scope>NUCLEOTIDE SEQUENCE [LARGE SCALE GENOMIC DNA]</scope>
    <source>
        <strain evidence="8">CIII</strain>
    </source>
</reference>
<dbReference type="InterPro" id="IPR000184">
    <property type="entry name" value="Bac_surfAg_D15"/>
</dbReference>
<dbReference type="InterPro" id="IPR050301">
    <property type="entry name" value="NTE"/>
</dbReference>
<feature type="short sequence motif" description="DGA/G" evidence="6">
    <location>
        <begin position="192"/>
        <end position="194"/>
    </location>
</feature>
<dbReference type="Pfam" id="PF01734">
    <property type="entry name" value="Patatin"/>
    <property type="match status" value="1"/>
</dbReference>
<dbReference type="GO" id="GO:0016042">
    <property type="term" value="P:lipid catabolic process"/>
    <property type="evidence" value="ECO:0007669"/>
    <property type="project" value="UniProtKB-UniRule"/>
</dbReference>
<dbReference type="PANTHER" id="PTHR14226:SF29">
    <property type="entry name" value="NEUROPATHY TARGET ESTERASE SWS"/>
    <property type="match status" value="1"/>
</dbReference>
<keyword evidence="4 6" id="KW-0443">Lipid metabolism</keyword>
<evidence type="ECO:0000256" key="6">
    <source>
        <dbReference type="PROSITE-ProRule" id="PRU01161"/>
    </source>
</evidence>
<sequence length="875" mass="95729">MRPFRKTVGLALSGGGANGISQIGVLKALEEEQVPIDHIAGTSMGAVIGGLYSCGYTPSELQAIAHSLPWQSIVTIGKDDYSRSNVFLEQQRVRDRSTVAIRFDKLKLVIPRSLNSAQSLTETLDLLAINALYPASGEFNELPVQFRAVTTDLVTGRRVTLSSGSLSEAMRASSTIPVLFSPIRRGSEELVDGGLVANLPVDELDAFNAGYRIAVDTHGSMYATGRELDLPWKAADQAMTILTKLQYPAQLERADIVIAPDLEGRMATDFSDIDGLVKVGYQKGKVLAGTIKRSIADGGRKSAPSPIRGWRKEVRFPEESPEYIEHYRIVSGIVRNATDTRAALRELLETDLFTRVWAELDTGKKRVAFHLVPLPAIRQVRISGGPTGVLSFDEQAACFSPVMERVYTNRAGTLALENLVRTYRKKGYILVNLKPSSLSGGTLSVALTSGKAGSIVVSQDRNITGPTPVLREIKIDTSRAVVYGKAKESVENLYETGVFSRVSVAAEQPDPDDEHLQSALLKFTLDEKPATVLRIGLRYDETSNAQFLLDYRNENLWGSTSSLGGWLKTGTKNNVVNLEFNMPRIAATNLTMSSRAFYDQHRFNHSSITFDKEFLADLSEQTGSYNIERYGISTAFGTRLKKNGKLIVDATLQSVRSENETENGLPLETGKAALVTLGTQLTIDSRDSPLIPTTGSLSNLRYSATPVTLDNEELFWQISGNHEENIPIAPRTTLQLSGLFGVSNGHVPLSEQFFLGGPGTAYSRRFIGLKESALPGNNIAAAGVQLQYSPPGDIIFPTSLRLIYNAGNVWDRREDIALAQLIHGIGTSLVWATPIGPARFTISKAFSFMRNAEDKESSNLRFADTVYYFSLGHDF</sequence>